<evidence type="ECO:0000313" key="1">
    <source>
        <dbReference type="EMBL" id="CDW39984.1"/>
    </source>
</evidence>
<proteinExistence type="predicted"/>
<sequence>MPQHLELNLTVSNHTFVTYVYKNR</sequence>
<dbReference type="EMBL" id="HACA01022623">
    <property type="protein sequence ID" value="CDW39984.1"/>
    <property type="molecule type" value="Transcribed_RNA"/>
</dbReference>
<organism evidence="1">
    <name type="scientific">Lepeophtheirus salmonis</name>
    <name type="common">Salmon louse</name>
    <name type="synonym">Caligus salmonis</name>
    <dbReference type="NCBI Taxonomy" id="72036"/>
    <lineage>
        <taxon>Eukaryota</taxon>
        <taxon>Metazoa</taxon>
        <taxon>Ecdysozoa</taxon>
        <taxon>Arthropoda</taxon>
        <taxon>Crustacea</taxon>
        <taxon>Multicrustacea</taxon>
        <taxon>Hexanauplia</taxon>
        <taxon>Copepoda</taxon>
        <taxon>Siphonostomatoida</taxon>
        <taxon>Caligidae</taxon>
        <taxon>Lepeophtheirus</taxon>
    </lineage>
</organism>
<dbReference type="AlphaFoldDB" id="A0A0K2UNZ8"/>
<accession>A0A0K2UNZ8</accession>
<name>A0A0K2UNZ8_LEPSM</name>
<protein>
    <submittedName>
        <fullName evidence="1">Uncharacterized protein</fullName>
    </submittedName>
</protein>
<reference evidence="1" key="1">
    <citation type="submission" date="2014-05" db="EMBL/GenBank/DDBJ databases">
        <authorList>
            <person name="Chronopoulou M."/>
        </authorList>
    </citation>
    <scope>NUCLEOTIDE SEQUENCE</scope>
    <source>
        <tissue evidence="1">Whole organism</tissue>
    </source>
</reference>